<evidence type="ECO:0000313" key="2">
    <source>
        <dbReference type="Proteomes" id="UP000075683"/>
    </source>
</evidence>
<evidence type="ECO:0000313" key="1">
    <source>
        <dbReference type="EMBL" id="KYD16251.1"/>
    </source>
</evidence>
<name>A0A150LVN8_9BACI</name>
<proteinExistence type="predicted"/>
<accession>A0A150LVN8</accession>
<dbReference type="AlphaFoldDB" id="A0A150LVN8"/>
<protein>
    <submittedName>
        <fullName evidence="1">Uncharacterized protein</fullName>
    </submittedName>
</protein>
<dbReference type="EMBL" id="LQYT01000064">
    <property type="protein sequence ID" value="KYD16251.1"/>
    <property type="molecule type" value="Genomic_DNA"/>
</dbReference>
<sequence>MILAFLIQLSNHKKTPQSSAAFLHFIYDVVLKRLSVVFGEFLYRYYWGFYHS</sequence>
<dbReference type="Proteomes" id="UP000075683">
    <property type="component" value="Unassembled WGS sequence"/>
</dbReference>
<organism evidence="1 2">
    <name type="scientific">Caldibacillus debilis</name>
    <dbReference type="NCBI Taxonomy" id="301148"/>
    <lineage>
        <taxon>Bacteria</taxon>
        <taxon>Bacillati</taxon>
        <taxon>Bacillota</taxon>
        <taxon>Bacilli</taxon>
        <taxon>Bacillales</taxon>
        <taxon>Bacillaceae</taxon>
        <taxon>Caldibacillus</taxon>
    </lineage>
</organism>
<comment type="caution">
    <text evidence="1">The sequence shown here is derived from an EMBL/GenBank/DDBJ whole genome shotgun (WGS) entry which is preliminary data.</text>
</comment>
<reference evidence="1 2" key="1">
    <citation type="submission" date="2016-01" db="EMBL/GenBank/DDBJ databases">
        <title>Draft Genome Sequences of Seven Thermophilic Sporeformers Isolated from Foods.</title>
        <authorList>
            <person name="Berendsen E.M."/>
            <person name="Wells-Bennik M.H."/>
            <person name="Krawcyk A.O."/>
            <person name="De Jong A."/>
            <person name="Holsappel S."/>
            <person name="Eijlander R.T."/>
            <person name="Kuipers O.P."/>
        </authorList>
    </citation>
    <scope>NUCLEOTIDE SEQUENCE [LARGE SCALE GENOMIC DNA]</scope>
    <source>
        <strain evidence="1 2">B4135</strain>
    </source>
</reference>
<gene>
    <name evidence="1" type="ORF">B4135_0157</name>
</gene>